<dbReference type="InterPro" id="IPR008753">
    <property type="entry name" value="Peptidase_M13_N"/>
</dbReference>
<dbReference type="InterPro" id="IPR000718">
    <property type="entry name" value="Peptidase_M13"/>
</dbReference>
<comment type="caution">
    <text evidence="5">The sequence shown here is derived from an EMBL/GenBank/DDBJ whole genome shotgun (WGS) entry which is preliminary data.</text>
</comment>
<dbReference type="InterPro" id="IPR042089">
    <property type="entry name" value="Peptidase_M13_dom_2"/>
</dbReference>
<dbReference type="Gene3D" id="3.40.390.10">
    <property type="entry name" value="Collagenase (Catalytic Domain)"/>
    <property type="match status" value="1"/>
</dbReference>
<evidence type="ECO:0000259" key="4">
    <source>
        <dbReference type="Pfam" id="PF05649"/>
    </source>
</evidence>
<comment type="similarity">
    <text evidence="2">Belongs to the peptidase M13 family.</text>
</comment>
<protein>
    <submittedName>
        <fullName evidence="5">Membrane metallo-endopeptidase-like 1</fullName>
    </submittedName>
</protein>
<feature type="compositionally biased region" description="Polar residues" evidence="3">
    <location>
        <begin position="38"/>
        <end position="61"/>
    </location>
</feature>
<dbReference type="Proteomes" id="UP000094527">
    <property type="component" value="Unassembled WGS sequence"/>
</dbReference>
<comment type="subcellular location">
    <subcellularLocation>
        <location evidence="1">Cell membrane</location>
        <topology evidence="1">Single-pass type II membrane protein</topology>
    </subcellularLocation>
</comment>
<proteinExistence type="inferred from homology"/>
<gene>
    <name evidence="5" type="ORF">Ocin01_09544</name>
</gene>
<sequence>MLKISIRANLGNNNNNPHNIIYRRNPIASKGIPDLNNSASNYRNSFRGPTSKHQQQHNVSNHDWAEGGECTTPACMQAAARLLHRLDPSHEPCEDFYKFSCGNFIARNEIPDDSFQRSTLQEMQQGILIDIKSKLSHLSYALVVYGKREVCDLAHFIFSGVYTLPCLV</sequence>
<dbReference type="Pfam" id="PF05649">
    <property type="entry name" value="Peptidase_M13_N"/>
    <property type="match status" value="1"/>
</dbReference>
<feature type="domain" description="Peptidase M13 N-terminal" evidence="4">
    <location>
        <begin position="92"/>
        <end position="135"/>
    </location>
</feature>
<evidence type="ECO:0000313" key="6">
    <source>
        <dbReference type="Proteomes" id="UP000094527"/>
    </source>
</evidence>
<reference evidence="5 6" key="1">
    <citation type="journal article" date="2016" name="Genome Biol. Evol.">
        <title>Gene Family Evolution Reflects Adaptation to Soil Environmental Stressors in the Genome of the Collembolan Orchesella cincta.</title>
        <authorList>
            <person name="Faddeeva-Vakhrusheva A."/>
            <person name="Derks M.F."/>
            <person name="Anvar S.Y."/>
            <person name="Agamennone V."/>
            <person name="Suring W."/>
            <person name="Smit S."/>
            <person name="van Straalen N.M."/>
            <person name="Roelofs D."/>
        </authorList>
    </citation>
    <scope>NUCLEOTIDE SEQUENCE [LARGE SCALE GENOMIC DNA]</scope>
    <source>
        <tissue evidence="5">Mixed pool</tissue>
    </source>
</reference>
<evidence type="ECO:0000313" key="5">
    <source>
        <dbReference type="EMBL" id="ODM97143.1"/>
    </source>
</evidence>
<dbReference type="PANTHER" id="PTHR11733">
    <property type="entry name" value="ZINC METALLOPROTEASE FAMILY M13 NEPRILYSIN-RELATED"/>
    <property type="match status" value="1"/>
</dbReference>
<dbReference type="SUPFAM" id="SSF55486">
    <property type="entry name" value="Metalloproteases ('zincins'), catalytic domain"/>
    <property type="match status" value="1"/>
</dbReference>
<dbReference type="STRING" id="48709.A0A1D2MVP4"/>
<keyword evidence="6" id="KW-1185">Reference proteome</keyword>
<dbReference type="PANTHER" id="PTHR11733:SF167">
    <property type="entry name" value="FI17812P1-RELATED"/>
    <property type="match status" value="1"/>
</dbReference>
<evidence type="ECO:0000256" key="2">
    <source>
        <dbReference type="ARBA" id="ARBA00007357"/>
    </source>
</evidence>
<organism evidence="5 6">
    <name type="scientific">Orchesella cincta</name>
    <name type="common">Springtail</name>
    <name type="synonym">Podura cincta</name>
    <dbReference type="NCBI Taxonomy" id="48709"/>
    <lineage>
        <taxon>Eukaryota</taxon>
        <taxon>Metazoa</taxon>
        <taxon>Ecdysozoa</taxon>
        <taxon>Arthropoda</taxon>
        <taxon>Hexapoda</taxon>
        <taxon>Collembola</taxon>
        <taxon>Entomobryomorpha</taxon>
        <taxon>Entomobryoidea</taxon>
        <taxon>Orchesellidae</taxon>
        <taxon>Orchesellinae</taxon>
        <taxon>Orchesella</taxon>
    </lineage>
</organism>
<dbReference type="GO" id="GO:0016485">
    <property type="term" value="P:protein processing"/>
    <property type="evidence" value="ECO:0007669"/>
    <property type="project" value="TreeGrafter"/>
</dbReference>
<dbReference type="GO" id="GO:0005886">
    <property type="term" value="C:plasma membrane"/>
    <property type="evidence" value="ECO:0007669"/>
    <property type="project" value="UniProtKB-SubCell"/>
</dbReference>
<evidence type="ECO:0000256" key="3">
    <source>
        <dbReference type="SAM" id="MobiDB-lite"/>
    </source>
</evidence>
<dbReference type="Gene3D" id="1.10.1380.10">
    <property type="entry name" value="Neutral endopeptidase , domain2"/>
    <property type="match status" value="1"/>
</dbReference>
<dbReference type="OrthoDB" id="6475849at2759"/>
<dbReference type="AlphaFoldDB" id="A0A1D2MVP4"/>
<dbReference type="EMBL" id="LJIJ01000469">
    <property type="protein sequence ID" value="ODM97143.1"/>
    <property type="molecule type" value="Genomic_DNA"/>
</dbReference>
<dbReference type="PROSITE" id="PS51885">
    <property type="entry name" value="NEPRILYSIN"/>
    <property type="match status" value="1"/>
</dbReference>
<accession>A0A1D2MVP4</accession>
<evidence type="ECO:0000256" key="1">
    <source>
        <dbReference type="ARBA" id="ARBA00004401"/>
    </source>
</evidence>
<name>A0A1D2MVP4_ORCCI</name>
<feature type="region of interest" description="Disordered" evidence="3">
    <location>
        <begin position="38"/>
        <end position="63"/>
    </location>
</feature>
<dbReference type="GO" id="GO:0004222">
    <property type="term" value="F:metalloendopeptidase activity"/>
    <property type="evidence" value="ECO:0007669"/>
    <property type="project" value="InterPro"/>
</dbReference>
<dbReference type="InterPro" id="IPR024079">
    <property type="entry name" value="MetalloPept_cat_dom_sf"/>
</dbReference>